<dbReference type="EMBL" id="JAUGZK010000007">
    <property type="protein sequence ID" value="MEE2024862.1"/>
    <property type="molecule type" value="Genomic_DNA"/>
</dbReference>
<feature type="domain" description="T6SS Phospholipase effector Tle1-like catalytic" evidence="1">
    <location>
        <begin position="75"/>
        <end position="182"/>
    </location>
</feature>
<evidence type="ECO:0000313" key="3">
    <source>
        <dbReference type="Proteomes" id="UP001339167"/>
    </source>
</evidence>
<keyword evidence="3" id="KW-1185">Reference proteome</keyword>
<reference evidence="2 3" key="1">
    <citation type="submission" date="2023-06" db="EMBL/GenBank/DDBJ databases">
        <title>Alkalimonas sp., MEB004 an alkaliphilic bacterium isolated from Lonar Lake, India.</title>
        <authorList>
            <person name="Joshi A."/>
            <person name="Thite S."/>
        </authorList>
    </citation>
    <scope>NUCLEOTIDE SEQUENCE [LARGE SCALE GENOMIC DNA]</scope>
    <source>
        <strain evidence="2 3">MEB004</strain>
    </source>
</reference>
<dbReference type="RefSeq" id="WP_330088184.1">
    <property type="nucleotide sequence ID" value="NZ_JAUGZK010000007.1"/>
</dbReference>
<dbReference type="InterPro" id="IPR018712">
    <property type="entry name" value="Tle1-like_cat"/>
</dbReference>
<accession>A0ABU7JGU9</accession>
<comment type="caution">
    <text evidence="2">The sequence shown here is derived from an EMBL/GenBank/DDBJ whole genome shotgun (WGS) entry which is preliminary data.</text>
</comment>
<gene>
    <name evidence="2" type="ORF">QWF21_11445</name>
</gene>
<protein>
    <submittedName>
        <fullName evidence="2">DUF2235 domain-containing protein</fullName>
    </submittedName>
</protein>
<proteinExistence type="predicted"/>
<evidence type="ECO:0000313" key="2">
    <source>
        <dbReference type="EMBL" id="MEE2024862.1"/>
    </source>
</evidence>
<dbReference type="PANTHER" id="PTHR33840">
    <property type="match status" value="1"/>
</dbReference>
<dbReference type="Pfam" id="PF09994">
    <property type="entry name" value="T6SS_Tle1-like_cat"/>
    <property type="match status" value="2"/>
</dbReference>
<name>A0ABU7JGU9_9GAMM</name>
<dbReference type="Proteomes" id="UP001339167">
    <property type="component" value="Unassembled WGS sequence"/>
</dbReference>
<evidence type="ECO:0000259" key="1">
    <source>
        <dbReference type="Pfam" id="PF09994"/>
    </source>
</evidence>
<sequence>MLSEEGRKEIKDQLHQLPENLEIIANDLVDGLETLLDPGADKRAASNAEIMAMLREYLAGLSEEEQQELMQYVGVFIDGTGNNKYTDIAKAEETNVAILSELYQSTTADGALYYEGVGTSWYSALACGLTGCGGQIRINEALQDIANQWQGGDHILMIDVTGFSRGATQSVELINTIMKNGLPGVPQDNIVINGAYLFDTVSSTGIPGNQIDFGYNLVVPEVVPVFHAVANNEFRGLFGLQSQNYSDGTSPSNVVEQGFFGAHSDVGGGYAPGSQGKENTLSTIPLQWMHENAINNNSPLLPIPLQHQVPADLQQLYDAAASGDTGAQQTLDENYIHDSRYFWERWQGRESRPVYHPKGENPNG</sequence>
<feature type="domain" description="T6SS Phospholipase effector Tle1-like catalytic" evidence="1">
    <location>
        <begin position="189"/>
        <end position="291"/>
    </location>
</feature>
<organism evidence="2 3">
    <name type="scientific">Alkalimonas mucilaginosa</name>
    <dbReference type="NCBI Taxonomy" id="3057676"/>
    <lineage>
        <taxon>Bacteria</taxon>
        <taxon>Pseudomonadati</taxon>
        <taxon>Pseudomonadota</taxon>
        <taxon>Gammaproteobacteria</taxon>
        <taxon>Alkalimonas</taxon>
    </lineage>
</organism>
<dbReference type="PANTHER" id="PTHR33840:SF1">
    <property type="entry name" value="TLE1 PHOSPHOLIPASE DOMAIN-CONTAINING PROTEIN"/>
    <property type="match status" value="1"/>
</dbReference>